<dbReference type="InterPro" id="IPR027417">
    <property type="entry name" value="P-loop_NTPase"/>
</dbReference>
<proteinExistence type="predicted"/>
<dbReference type="SUPFAM" id="SSF52540">
    <property type="entry name" value="P-loop containing nucleoside triphosphate hydrolases"/>
    <property type="match status" value="1"/>
</dbReference>
<dbReference type="PANTHER" id="PTHR42794">
    <property type="entry name" value="HEMIN IMPORT ATP-BINDING PROTEIN HMUV"/>
    <property type="match status" value="1"/>
</dbReference>
<organism evidence="6 7">
    <name type="scientific">Kibdelosporangium aridum</name>
    <dbReference type="NCBI Taxonomy" id="2030"/>
    <lineage>
        <taxon>Bacteria</taxon>
        <taxon>Bacillati</taxon>
        <taxon>Actinomycetota</taxon>
        <taxon>Actinomycetes</taxon>
        <taxon>Pseudonocardiales</taxon>
        <taxon>Pseudonocardiaceae</taxon>
        <taxon>Kibdelosporangium</taxon>
    </lineage>
</organism>
<dbReference type="Pfam" id="PF00005">
    <property type="entry name" value="ABC_tran"/>
    <property type="match status" value="1"/>
</dbReference>
<dbReference type="AlphaFoldDB" id="A0A1W2A9J5"/>
<gene>
    <name evidence="6" type="ORF">SAMN05661093_00581</name>
</gene>
<sequence>MTEVLRADGVSVRLGGQPVLRDVSLRLHAGEVLALVGPNGSGKSTLLSVLAGDLTPESGEVQLGERSLAKWSTKELARRRAVLPQRITLSFPFTVDEVVRMGRAPWDSGDDDEVVAEVMALTDTTAFAGRNFNSLSGGEQARAALARVLAQQTGILLLDEPTAALDLKHAESVLEIAGKRASAGDAVLVVLHDLGFAAAHADRIAVLSTGRVVADGSPAEVLTEALLSEVYQHRVEVFAHPRTGRPVVMPYREG</sequence>
<reference evidence="6 7" key="1">
    <citation type="submission" date="2017-04" db="EMBL/GenBank/DDBJ databases">
        <authorList>
            <person name="Afonso C.L."/>
            <person name="Miller P.J."/>
            <person name="Scott M.A."/>
            <person name="Spackman E."/>
            <person name="Goraichik I."/>
            <person name="Dimitrov K.M."/>
            <person name="Suarez D.L."/>
            <person name="Swayne D.E."/>
        </authorList>
    </citation>
    <scope>NUCLEOTIDE SEQUENCE [LARGE SCALE GENOMIC DNA]</scope>
    <source>
        <strain evidence="6 7">DSM 43828</strain>
    </source>
</reference>
<keyword evidence="4" id="KW-1278">Translocase</keyword>
<keyword evidence="2" id="KW-0547">Nucleotide-binding</keyword>
<keyword evidence="3 6" id="KW-0067">ATP-binding</keyword>
<accession>A0A1W2A9J5</accession>
<dbReference type="PROSITE" id="PS00211">
    <property type="entry name" value="ABC_TRANSPORTER_1"/>
    <property type="match status" value="1"/>
</dbReference>
<dbReference type="PANTHER" id="PTHR42794:SF1">
    <property type="entry name" value="HEMIN IMPORT ATP-BINDING PROTEIN HMUV"/>
    <property type="match status" value="1"/>
</dbReference>
<dbReference type="Proteomes" id="UP000192674">
    <property type="component" value="Unassembled WGS sequence"/>
</dbReference>
<dbReference type="SMART" id="SM00382">
    <property type="entry name" value="AAA"/>
    <property type="match status" value="1"/>
</dbReference>
<evidence type="ECO:0000256" key="2">
    <source>
        <dbReference type="ARBA" id="ARBA00022741"/>
    </source>
</evidence>
<name>A0A1W2A9J5_KIBAR</name>
<evidence type="ECO:0000313" key="7">
    <source>
        <dbReference type="Proteomes" id="UP000192674"/>
    </source>
</evidence>
<dbReference type="GO" id="GO:0016887">
    <property type="term" value="F:ATP hydrolysis activity"/>
    <property type="evidence" value="ECO:0007669"/>
    <property type="project" value="InterPro"/>
</dbReference>
<evidence type="ECO:0000256" key="1">
    <source>
        <dbReference type="ARBA" id="ARBA00022448"/>
    </source>
</evidence>
<dbReference type="RefSeq" id="WP_084424437.1">
    <property type="nucleotide sequence ID" value="NZ_FWXV01000001.1"/>
</dbReference>
<dbReference type="GO" id="GO:0005524">
    <property type="term" value="F:ATP binding"/>
    <property type="evidence" value="ECO:0007669"/>
    <property type="project" value="UniProtKB-KW"/>
</dbReference>
<keyword evidence="1" id="KW-0813">Transport</keyword>
<evidence type="ECO:0000256" key="4">
    <source>
        <dbReference type="ARBA" id="ARBA00022967"/>
    </source>
</evidence>
<dbReference type="OrthoDB" id="4131at2"/>
<dbReference type="EMBL" id="FWXV01000001">
    <property type="protein sequence ID" value="SMC57395.1"/>
    <property type="molecule type" value="Genomic_DNA"/>
</dbReference>
<evidence type="ECO:0000256" key="3">
    <source>
        <dbReference type="ARBA" id="ARBA00022840"/>
    </source>
</evidence>
<dbReference type="PROSITE" id="PS50893">
    <property type="entry name" value="ABC_TRANSPORTER_2"/>
    <property type="match status" value="1"/>
</dbReference>
<feature type="domain" description="ABC transporter" evidence="5">
    <location>
        <begin position="5"/>
        <end position="234"/>
    </location>
</feature>
<dbReference type="InterPro" id="IPR003439">
    <property type="entry name" value="ABC_transporter-like_ATP-bd"/>
</dbReference>
<dbReference type="NCBIfam" id="NF010068">
    <property type="entry name" value="PRK13548.1"/>
    <property type="match status" value="1"/>
</dbReference>
<dbReference type="InterPro" id="IPR017871">
    <property type="entry name" value="ABC_transporter-like_CS"/>
</dbReference>
<dbReference type="CDD" id="cd03214">
    <property type="entry name" value="ABC_Iron-Siderophores_B12_Hemin"/>
    <property type="match status" value="1"/>
</dbReference>
<keyword evidence="7" id="KW-1185">Reference proteome</keyword>
<evidence type="ECO:0000313" key="6">
    <source>
        <dbReference type="EMBL" id="SMC57395.1"/>
    </source>
</evidence>
<protein>
    <submittedName>
        <fullName evidence="6">Iron complex transport system ATP-binding protein</fullName>
    </submittedName>
</protein>
<dbReference type="FunFam" id="3.40.50.300:FF:000134">
    <property type="entry name" value="Iron-enterobactin ABC transporter ATP-binding protein"/>
    <property type="match status" value="1"/>
</dbReference>
<evidence type="ECO:0000259" key="5">
    <source>
        <dbReference type="PROSITE" id="PS50893"/>
    </source>
</evidence>
<dbReference type="InterPro" id="IPR003593">
    <property type="entry name" value="AAA+_ATPase"/>
</dbReference>
<dbReference type="Gene3D" id="3.40.50.300">
    <property type="entry name" value="P-loop containing nucleotide triphosphate hydrolases"/>
    <property type="match status" value="1"/>
</dbReference>